<dbReference type="RefSeq" id="WP_326927011.1">
    <property type="nucleotide sequence ID" value="NZ_CP123443.1"/>
</dbReference>
<reference evidence="2 3" key="1">
    <citation type="submission" date="2023-04" db="EMBL/GenBank/DDBJ databases">
        <title>Spirochaete genome identified in red abalone sample constitutes a novel genus.</title>
        <authorList>
            <person name="Sharma S.P."/>
            <person name="Purcell C.M."/>
            <person name="Hyde J.R."/>
            <person name="Severin A.J."/>
        </authorList>
    </citation>
    <scope>NUCLEOTIDE SEQUENCE [LARGE SCALE GENOMIC DNA]</scope>
    <source>
        <strain evidence="2 3">SP-2023</strain>
    </source>
</reference>
<accession>A0ABY8MFQ5</accession>
<sequence>MSKPLNEYTINPQINFSYLPKGVPHEKAKQHIDRHAGKQYNIQYPISNIQYHTTLRSKHLLHSIQNQSKPSYHLLPLLFLSLFGLFLPACSPLANDNNPPANDNNPPAVKYTVSFQTDGGNTLSPVEVTGGSTLSKAITAPTKTPSGSTNYYFGDWYTVPASAGHTGKTKYDYTRPVTGNLTLYARWYTEQPVDRSALDTLLSGLGDTGNFNHIDVREVIDMRALFKDRINFNGDISGWDTSKVSGMDLMFRRARAFNQPIGDWDTSKVTNMSGMFFDAQEFNQPLANWNTSQVENMNEMFIFAAKFNQNLDNWDTSNVLGMNVIFGSTPLENNKPGWCTGTRCD</sequence>
<organism evidence="2 3">
    <name type="scientific">Candidatus Haliotispira prima</name>
    <dbReference type="NCBI Taxonomy" id="3034016"/>
    <lineage>
        <taxon>Bacteria</taxon>
        <taxon>Pseudomonadati</taxon>
        <taxon>Spirochaetota</taxon>
        <taxon>Spirochaetia</taxon>
        <taxon>Spirochaetales</taxon>
        <taxon>Spirochaetaceae</taxon>
        <taxon>Candidatus Haliotispira</taxon>
    </lineage>
</organism>
<proteinExistence type="predicted"/>
<dbReference type="EMBL" id="CP123443">
    <property type="protein sequence ID" value="WGK68825.1"/>
    <property type="molecule type" value="Genomic_DNA"/>
</dbReference>
<evidence type="ECO:0000256" key="1">
    <source>
        <dbReference type="ARBA" id="ARBA00004196"/>
    </source>
</evidence>
<protein>
    <submittedName>
        <fullName evidence="2">BspA family leucine-rich repeat surface protein</fullName>
    </submittedName>
</protein>
<evidence type="ECO:0000313" key="2">
    <source>
        <dbReference type="EMBL" id="WGK68825.1"/>
    </source>
</evidence>
<dbReference type="Pfam" id="PF03382">
    <property type="entry name" value="DUF285"/>
    <property type="match status" value="1"/>
</dbReference>
<dbReference type="NCBIfam" id="TIGR02167">
    <property type="entry name" value="Liste_lipo_26"/>
    <property type="match status" value="2"/>
</dbReference>
<dbReference type="Gene3D" id="2.60.40.4270">
    <property type="entry name" value="Listeria-Bacteroides repeat domain"/>
    <property type="match status" value="1"/>
</dbReference>
<evidence type="ECO:0000313" key="3">
    <source>
        <dbReference type="Proteomes" id="UP001228690"/>
    </source>
</evidence>
<dbReference type="Pfam" id="PF09479">
    <property type="entry name" value="Flg_new"/>
    <property type="match status" value="1"/>
</dbReference>
<dbReference type="InterPro" id="IPR011889">
    <property type="entry name" value="Liste_lipo_26"/>
</dbReference>
<name>A0ABY8MFQ5_9SPIO</name>
<dbReference type="InterPro" id="IPR013378">
    <property type="entry name" value="InlB-like_B-rpt"/>
</dbReference>
<dbReference type="InterPro" id="IPR005046">
    <property type="entry name" value="DUF285"/>
</dbReference>
<dbReference type="Proteomes" id="UP001228690">
    <property type="component" value="Chromosome"/>
</dbReference>
<comment type="subcellular location">
    <subcellularLocation>
        <location evidence="1">Cell envelope</location>
    </subcellularLocation>
</comment>
<gene>
    <name evidence="2" type="ORF">P0082_10100</name>
</gene>
<dbReference type="InterPro" id="IPR042229">
    <property type="entry name" value="Listeria/Bacterioides_rpt_sf"/>
</dbReference>
<keyword evidence="3" id="KW-1185">Reference proteome</keyword>